<name>Q2JZH9_RHIEC</name>
<dbReference type="HOGENOM" id="CLU_1785326_0_0_5"/>
<dbReference type="EMBL" id="CP000138">
    <property type="protein sequence ID" value="ABC94007.1"/>
    <property type="molecule type" value="Genomic_DNA"/>
</dbReference>
<dbReference type="Proteomes" id="UP000001936">
    <property type="component" value="Plasmid p42f"/>
</dbReference>
<protein>
    <submittedName>
        <fullName evidence="2">Uncharacterized protein</fullName>
    </submittedName>
</protein>
<evidence type="ECO:0000256" key="1">
    <source>
        <dbReference type="SAM" id="Phobius"/>
    </source>
</evidence>
<keyword evidence="1" id="KW-0472">Membrane</keyword>
<accession>Q2JZH9</accession>
<feature type="transmembrane region" description="Helical" evidence="1">
    <location>
        <begin position="115"/>
        <end position="136"/>
    </location>
</feature>
<dbReference type="AlphaFoldDB" id="Q2JZH9"/>
<keyword evidence="1" id="KW-0812">Transmembrane</keyword>
<evidence type="ECO:0000313" key="2">
    <source>
        <dbReference type="EMBL" id="ABC94007.1"/>
    </source>
</evidence>
<gene>
    <name evidence="2" type="ordered locus">RHE_PF00114</name>
</gene>
<dbReference type="KEGG" id="ret:RHE_PF00114"/>
<organism evidence="2 3">
    <name type="scientific">Rhizobium etli (strain ATCC 51251 / DSM 11541 / JCM 21823 / NBRC 15573 / CFN 42)</name>
    <dbReference type="NCBI Taxonomy" id="347834"/>
    <lineage>
        <taxon>Bacteria</taxon>
        <taxon>Pseudomonadati</taxon>
        <taxon>Pseudomonadota</taxon>
        <taxon>Alphaproteobacteria</taxon>
        <taxon>Hyphomicrobiales</taxon>
        <taxon>Rhizobiaceae</taxon>
        <taxon>Rhizobium/Agrobacterium group</taxon>
        <taxon>Rhizobium</taxon>
    </lineage>
</organism>
<sequence>MVAIVFDVGNHRATVDAPRLQPIVSEILNFSHPPNPSLVSIFTVGDHLNEGKESPRNLRKLLIRFRRKISYSIKVEPTMLLINLRRGTFVNNKAAGSNPFKAVDELATNLLLFRIRWAALAAKIVALVCALGANVLRALRHLQIS</sequence>
<keyword evidence="1" id="KW-1133">Transmembrane helix</keyword>
<proteinExistence type="predicted"/>
<keyword evidence="3" id="KW-1185">Reference proteome</keyword>
<evidence type="ECO:0000313" key="3">
    <source>
        <dbReference type="Proteomes" id="UP000001936"/>
    </source>
</evidence>
<keyword evidence="2" id="KW-0614">Plasmid</keyword>
<dbReference type="RefSeq" id="WP_011428424.1">
    <property type="nucleotide sequence ID" value="NC_007766.1"/>
</dbReference>
<reference evidence="2 3" key="1">
    <citation type="journal article" date="2006" name="Proc. Natl. Acad. Sci. U.S.A.">
        <title>The partitioned Rhizobium etli genome: genetic and metabolic redundancy in seven interacting replicons.</title>
        <authorList>
            <person name="Gonzalez V."/>
            <person name="Santamaria R.I."/>
            <person name="Bustos P."/>
            <person name="Hernandez-Gonzalez I."/>
            <person name="Medrano-Soto A."/>
            <person name="Moreno-Hagelsieb G."/>
            <person name="Janga S.C."/>
            <person name="Ramirez M.A."/>
            <person name="Jimenez-Jacinto V."/>
            <person name="Collado-Vides J."/>
            <person name="Davila G."/>
        </authorList>
    </citation>
    <scope>NUCLEOTIDE SEQUENCE [LARGE SCALE GENOMIC DNA]</scope>
    <source>
        <strain evidence="3">ATCC 51251 / DSM 11541 / JCM 21823 / NBRC 15573 / CFN 42</strain>
    </source>
</reference>
<geneLocation type="plasmid" evidence="2 3">
    <name>p42f</name>
</geneLocation>